<dbReference type="Pfam" id="PF04542">
    <property type="entry name" value="Sigma70_r2"/>
    <property type="match status" value="1"/>
</dbReference>
<protein>
    <recommendedName>
        <fullName evidence="9">RNA polymerase subunit sigma-70</fullName>
    </recommendedName>
</protein>
<dbReference type="Gene3D" id="1.10.1740.10">
    <property type="match status" value="1"/>
</dbReference>
<feature type="domain" description="RNA polymerase sigma-70 region 2" evidence="5">
    <location>
        <begin position="35"/>
        <end position="99"/>
    </location>
</feature>
<keyword evidence="8" id="KW-1185">Reference proteome</keyword>
<feature type="domain" description="RNA polymerase sigma factor 70 region 4 type 2" evidence="6">
    <location>
        <begin position="137"/>
        <end position="181"/>
    </location>
</feature>
<evidence type="ECO:0000256" key="4">
    <source>
        <dbReference type="ARBA" id="ARBA00023163"/>
    </source>
</evidence>
<gene>
    <name evidence="7" type="ORF">CW354_14115</name>
</gene>
<dbReference type="PANTHER" id="PTHR43133">
    <property type="entry name" value="RNA POLYMERASE ECF-TYPE SIGMA FACTO"/>
    <property type="match status" value="1"/>
</dbReference>
<dbReference type="InterPro" id="IPR014284">
    <property type="entry name" value="RNA_pol_sigma-70_dom"/>
</dbReference>
<organism evidence="7 8">
    <name type="scientific">Hyphococcus luteus</name>
    <dbReference type="NCBI Taxonomy" id="2058213"/>
    <lineage>
        <taxon>Bacteria</taxon>
        <taxon>Pseudomonadati</taxon>
        <taxon>Pseudomonadota</taxon>
        <taxon>Alphaproteobacteria</taxon>
        <taxon>Parvularculales</taxon>
        <taxon>Parvularculaceae</taxon>
        <taxon>Hyphococcus</taxon>
    </lineage>
</organism>
<dbReference type="AlphaFoldDB" id="A0A2S7K3T5"/>
<keyword evidence="3" id="KW-0731">Sigma factor</keyword>
<dbReference type="Gene3D" id="1.10.10.10">
    <property type="entry name" value="Winged helix-like DNA-binding domain superfamily/Winged helix DNA-binding domain"/>
    <property type="match status" value="1"/>
</dbReference>
<keyword evidence="4" id="KW-0804">Transcription</keyword>
<dbReference type="SUPFAM" id="SSF88946">
    <property type="entry name" value="Sigma2 domain of RNA polymerase sigma factors"/>
    <property type="match status" value="1"/>
</dbReference>
<evidence type="ECO:0008006" key="9">
    <source>
        <dbReference type="Google" id="ProtNLM"/>
    </source>
</evidence>
<dbReference type="InterPro" id="IPR036388">
    <property type="entry name" value="WH-like_DNA-bd_sf"/>
</dbReference>
<evidence type="ECO:0000313" key="8">
    <source>
        <dbReference type="Proteomes" id="UP000239504"/>
    </source>
</evidence>
<dbReference type="Pfam" id="PF08281">
    <property type="entry name" value="Sigma70_r4_2"/>
    <property type="match status" value="1"/>
</dbReference>
<dbReference type="EMBL" id="PJCH01000010">
    <property type="protein sequence ID" value="PQA87170.1"/>
    <property type="molecule type" value="Genomic_DNA"/>
</dbReference>
<comment type="caution">
    <text evidence="7">The sequence shown here is derived from an EMBL/GenBank/DDBJ whole genome shotgun (WGS) entry which is preliminary data.</text>
</comment>
<evidence type="ECO:0000259" key="6">
    <source>
        <dbReference type="Pfam" id="PF08281"/>
    </source>
</evidence>
<dbReference type="InterPro" id="IPR013249">
    <property type="entry name" value="RNA_pol_sigma70_r4_t2"/>
</dbReference>
<evidence type="ECO:0000313" key="7">
    <source>
        <dbReference type="EMBL" id="PQA87170.1"/>
    </source>
</evidence>
<evidence type="ECO:0000256" key="3">
    <source>
        <dbReference type="ARBA" id="ARBA00023082"/>
    </source>
</evidence>
<accession>A0A2S7K3T5</accession>
<name>A0A2S7K3T5_9PROT</name>
<dbReference type="SUPFAM" id="SSF88659">
    <property type="entry name" value="Sigma3 and sigma4 domains of RNA polymerase sigma factors"/>
    <property type="match status" value="1"/>
</dbReference>
<evidence type="ECO:0000259" key="5">
    <source>
        <dbReference type="Pfam" id="PF04542"/>
    </source>
</evidence>
<dbReference type="InterPro" id="IPR013325">
    <property type="entry name" value="RNA_pol_sigma_r2"/>
</dbReference>
<dbReference type="PANTHER" id="PTHR43133:SF63">
    <property type="entry name" value="RNA POLYMERASE SIGMA FACTOR FECI-RELATED"/>
    <property type="match status" value="1"/>
</dbReference>
<dbReference type="NCBIfam" id="TIGR02937">
    <property type="entry name" value="sigma70-ECF"/>
    <property type="match status" value="1"/>
</dbReference>
<evidence type="ECO:0000256" key="2">
    <source>
        <dbReference type="ARBA" id="ARBA00023015"/>
    </source>
</evidence>
<dbReference type="GO" id="GO:0006352">
    <property type="term" value="P:DNA-templated transcription initiation"/>
    <property type="evidence" value="ECO:0007669"/>
    <property type="project" value="InterPro"/>
</dbReference>
<comment type="similarity">
    <text evidence="1">Belongs to the sigma-70 factor family. ECF subfamily.</text>
</comment>
<dbReference type="InterPro" id="IPR007627">
    <property type="entry name" value="RNA_pol_sigma70_r2"/>
</dbReference>
<dbReference type="GO" id="GO:0003677">
    <property type="term" value="F:DNA binding"/>
    <property type="evidence" value="ECO:0007669"/>
    <property type="project" value="InterPro"/>
</dbReference>
<reference evidence="7 8" key="1">
    <citation type="submission" date="2017-12" db="EMBL/GenBank/DDBJ databases">
        <authorList>
            <person name="Hurst M.R.H."/>
        </authorList>
    </citation>
    <scope>NUCLEOTIDE SEQUENCE [LARGE SCALE GENOMIC DNA]</scope>
    <source>
        <strain evidence="7 8">SY-3-19</strain>
    </source>
</reference>
<dbReference type="GO" id="GO:0016987">
    <property type="term" value="F:sigma factor activity"/>
    <property type="evidence" value="ECO:0007669"/>
    <property type="project" value="UniProtKB-KW"/>
</dbReference>
<keyword evidence="2" id="KW-0805">Transcription regulation</keyword>
<evidence type="ECO:0000256" key="1">
    <source>
        <dbReference type="ARBA" id="ARBA00010641"/>
    </source>
</evidence>
<proteinExistence type="inferred from homology"/>
<dbReference type="Proteomes" id="UP000239504">
    <property type="component" value="Unassembled WGS sequence"/>
</dbReference>
<dbReference type="InterPro" id="IPR039425">
    <property type="entry name" value="RNA_pol_sigma-70-like"/>
</dbReference>
<sequence>MFQSAWRSLLANEMSDINKKEATESVLLPTSVRALFVRYRAELMTFARRRVGKGPPEPEDLLQQAFANFAGVEDPASVKNPRAFLYRTIANLITDYRKSSHHNQKLDVDDAELEDLFQHHDEISPEIVLLDRERFFRVEAAIRALPRRQRRFLLLSRLEGMSLTEIARRNGVSISTARREVEAAIGVCREAVRQLMTNDG</sequence>
<dbReference type="InterPro" id="IPR013324">
    <property type="entry name" value="RNA_pol_sigma_r3/r4-like"/>
</dbReference>